<organism evidence="3 4">
    <name type="scientific">Aurantiacibacter zhengii</name>
    <dbReference type="NCBI Taxonomy" id="2307003"/>
    <lineage>
        <taxon>Bacteria</taxon>
        <taxon>Pseudomonadati</taxon>
        <taxon>Pseudomonadota</taxon>
        <taxon>Alphaproteobacteria</taxon>
        <taxon>Sphingomonadales</taxon>
        <taxon>Erythrobacteraceae</taxon>
        <taxon>Aurantiacibacter</taxon>
    </lineage>
</organism>
<dbReference type="OrthoDB" id="7574886at2"/>
<dbReference type="AlphaFoldDB" id="A0A418NU71"/>
<keyword evidence="1" id="KW-0238">DNA-binding</keyword>
<dbReference type="EMBL" id="QXFL01000002">
    <property type="protein sequence ID" value="RIV87480.1"/>
    <property type="molecule type" value="Genomic_DNA"/>
</dbReference>
<dbReference type="Gene3D" id="1.10.260.40">
    <property type="entry name" value="lambda repressor-like DNA-binding domains"/>
    <property type="match status" value="1"/>
</dbReference>
<dbReference type="SMART" id="SM00530">
    <property type="entry name" value="HTH_XRE"/>
    <property type="match status" value="1"/>
</dbReference>
<evidence type="ECO:0000259" key="2">
    <source>
        <dbReference type="PROSITE" id="PS50943"/>
    </source>
</evidence>
<evidence type="ECO:0000313" key="4">
    <source>
        <dbReference type="Proteomes" id="UP000286576"/>
    </source>
</evidence>
<dbReference type="InterPro" id="IPR050807">
    <property type="entry name" value="TransReg_Diox_bact_type"/>
</dbReference>
<dbReference type="Pfam" id="PF01381">
    <property type="entry name" value="HTH_3"/>
    <property type="match status" value="1"/>
</dbReference>
<dbReference type="CDD" id="cd00093">
    <property type="entry name" value="HTH_XRE"/>
    <property type="match status" value="1"/>
</dbReference>
<evidence type="ECO:0000313" key="3">
    <source>
        <dbReference type="EMBL" id="RIV87480.1"/>
    </source>
</evidence>
<dbReference type="GO" id="GO:0005829">
    <property type="term" value="C:cytosol"/>
    <property type="evidence" value="ECO:0007669"/>
    <property type="project" value="TreeGrafter"/>
</dbReference>
<dbReference type="SUPFAM" id="SSF47413">
    <property type="entry name" value="lambda repressor-like DNA-binding domains"/>
    <property type="match status" value="1"/>
</dbReference>
<accession>A0A418NU71</accession>
<protein>
    <submittedName>
        <fullName evidence="3">Helix-turn-helix domain-containing protein</fullName>
    </submittedName>
</protein>
<feature type="domain" description="HTH cro/C1-type" evidence="2">
    <location>
        <begin position="8"/>
        <end position="63"/>
    </location>
</feature>
<comment type="caution">
    <text evidence="3">The sequence shown here is derived from an EMBL/GenBank/DDBJ whole genome shotgun (WGS) entry which is preliminary data.</text>
</comment>
<proteinExistence type="predicted"/>
<evidence type="ECO:0000256" key="1">
    <source>
        <dbReference type="ARBA" id="ARBA00023125"/>
    </source>
</evidence>
<dbReference type="InterPro" id="IPR010982">
    <property type="entry name" value="Lambda_DNA-bd_dom_sf"/>
</dbReference>
<dbReference type="PANTHER" id="PTHR46797">
    <property type="entry name" value="HTH-TYPE TRANSCRIPTIONAL REGULATOR"/>
    <property type="match status" value="1"/>
</dbReference>
<dbReference type="RefSeq" id="WP_119584950.1">
    <property type="nucleotide sequence ID" value="NZ_CAWODQ010000012.1"/>
</dbReference>
<keyword evidence="4" id="KW-1185">Reference proteome</keyword>
<dbReference type="GO" id="GO:0003677">
    <property type="term" value="F:DNA binding"/>
    <property type="evidence" value="ECO:0007669"/>
    <property type="project" value="UniProtKB-KW"/>
</dbReference>
<dbReference type="PROSITE" id="PS50943">
    <property type="entry name" value="HTH_CROC1"/>
    <property type="match status" value="1"/>
</dbReference>
<dbReference type="GO" id="GO:0003700">
    <property type="term" value="F:DNA-binding transcription factor activity"/>
    <property type="evidence" value="ECO:0007669"/>
    <property type="project" value="TreeGrafter"/>
</dbReference>
<dbReference type="InterPro" id="IPR001387">
    <property type="entry name" value="Cro/C1-type_HTH"/>
</dbReference>
<sequence length="116" mass="12917">MDKAPNRIRELRNEAGLSQQAVADAIGVSKVTISDLERGKMRLDTDYMRRIAQALGVQSADLLSRQDNPYALTAQERALIDQLRAASDDQRDQVRKVADVIVPWKGPEDERDEAAA</sequence>
<reference evidence="3 4" key="1">
    <citation type="submission" date="2018-08" db="EMBL/GenBank/DDBJ databases">
        <title>Erythrobacter zhengii sp.nov., a bacterium isolated from deep-sea sediment.</title>
        <authorList>
            <person name="Fang C."/>
            <person name="Wu Y.-H."/>
            <person name="Sun C."/>
            <person name="Wang H."/>
            <person name="Cheng H."/>
            <person name="Meng F.-X."/>
            <person name="Wang C.-S."/>
            <person name="Xu X.-W."/>
        </authorList>
    </citation>
    <scope>NUCLEOTIDE SEQUENCE [LARGE SCALE GENOMIC DNA]</scope>
    <source>
        <strain evidence="3 4">V18</strain>
    </source>
</reference>
<name>A0A418NU71_9SPHN</name>
<dbReference type="PANTHER" id="PTHR46797:SF1">
    <property type="entry name" value="METHYLPHOSPHONATE SYNTHASE"/>
    <property type="match status" value="1"/>
</dbReference>
<gene>
    <name evidence="3" type="ORF">D2V07_03780</name>
</gene>
<dbReference type="Proteomes" id="UP000286576">
    <property type="component" value="Unassembled WGS sequence"/>
</dbReference>